<sequence length="143" mass="15354">MPHECSQGFPVRTKLYSRSICGTPTDFSFSAYDDHLLLIITQLGSSGTIIAASTDTAFNSSTPTYSTSVLMGKRDEPLLTICARRIMEAAGQAGCMRPMVICLGLQSHTPDALREVCAAVGEDNLWSSLSLAVNSPLQALERP</sequence>
<dbReference type="InterPro" id="IPR018788">
    <property type="entry name" value="Proteasome_assmbl_chp_3"/>
</dbReference>
<keyword evidence="2" id="KW-1185">Reference proteome</keyword>
<name>A0ABQ7FZD5_DUNSA</name>
<proteinExistence type="predicted"/>
<dbReference type="Gene3D" id="3.30.230.90">
    <property type="match status" value="1"/>
</dbReference>
<accession>A0ABQ7FZD5</accession>
<dbReference type="EMBL" id="MU070441">
    <property type="protein sequence ID" value="KAF5827715.1"/>
    <property type="molecule type" value="Genomic_DNA"/>
</dbReference>
<reference evidence="1" key="1">
    <citation type="submission" date="2017-08" db="EMBL/GenBank/DDBJ databases">
        <authorList>
            <person name="Polle J.E."/>
            <person name="Barry K."/>
            <person name="Cushman J."/>
            <person name="Schmutz J."/>
            <person name="Tran D."/>
            <person name="Hathwaick L.T."/>
            <person name="Yim W.C."/>
            <person name="Jenkins J."/>
            <person name="Mckie-Krisberg Z.M."/>
            <person name="Prochnik S."/>
            <person name="Lindquist E."/>
            <person name="Dockter R.B."/>
            <person name="Adam C."/>
            <person name="Molina H."/>
            <person name="Bunkerborg J."/>
            <person name="Jin E."/>
            <person name="Buchheim M."/>
            <person name="Magnuson J."/>
        </authorList>
    </citation>
    <scope>NUCLEOTIDE SEQUENCE</scope>
    <source>
        <strain evidence="1">CCAP 19/18</strain>
    </source>
</reference>
<dbReference type="Proteomes" id="UP000815325">
    <property type="component" value="Unassembled WGS sequence"/>
</dbReference>
<dbReference type="InterPro" id="IPR053720">
    <property type="entry name" value="Psm_Assembly_Chaperone"/>
</dbReference>
<gene>
    <name evidence="1" type="ORF">DUNSADRAFT_183</name>
</gene>
<evidence type="ECO:0000313" key="1">
    <source>
        <dbReference type="EMBL" id="KAF5827715.1"/>
    </source>
</evidence>
<evidence type="ECO:0008006" key="3">
    <source>
        <dbReference type="Google" id="ProtNLM"/>
    </source>
</evidence>
<dbReference type="PANTHER" id="PTHR31051:SF1">
    <property type="entry name" value="PROTEASOME ASSEMBLY CHAPERONE 3"/>
    <property type="match status" value="1"/>
</dbReference>
<protein>
    <recommendedName>
        <fullName evidence="3">Proteasome assembly chaperone 3</fullName>
    </recommendedName>
</protein>
<organism evidence="1 2">
    <name type="scientific">Dunaliella salina</name>
    <name type="common">Green alga</name>
    <name type="synonym">Protococcus salinus</name>
    <dbReference type="NCBI Taxonomy" id="3046"/>
    <lineage>
        <taxon>Eukaryota</taxon>
        <taxon>Viridiplantae</taxon>
        <taxon>Chlorophyta</taxon>
        <taxon>core chlorophytes</taxon>
        <taxon>Chlorophyceae</taxon>
        <taxon>CS clade</taxon>
        <taxon>Chlamydomonadales</taxon>
        <taxon>Dunaliellaceae</taxon>
        <taxon>Dunaliella</taxon>
    </lineage>
</organism>
<dbReference type="PANTHER" id="PTHR31051">
    <property type="entry name" value="PROTEASOME ASSEMBLY CHAPERONE 3"/>
    <property type="match status" value="1"/>
</dbReference>
<comment type="caution">
    <text evidence="1">The sequence shown here is derived from an EMBL/GenBank/DDBJ whole genome shotgun (WGS) entry which is preliminary data.</text>
</comment>
<evidence type="ECO:0000313" key="2">
    <source>
        <dbReference type="Proteomes" id="UP000815325"/>
    </source>
</evidence>
<dbReference type="Pfam" id="PF10178">
    <property type="entry name" value="PAC3"/>
    <property type="match status" value="1"/>
</dbReference>